<dbReference type="PANTHER" id="PTHR42959">
    <property type="entry name" value="CARBAMOYLTRANSFERASE"/>
    <property type="match status" value="1"/>
</dbReference>
<accession>A0A401UPJ8</accession>
<dbReference type="GO" id="GO:0051604">
    <property type="term" value="P:protein maturation"/>
    <property type="evidence" value="ECO:0007669"/>
    <property type="project" value="TreeGrafter"/>
</dbReference>
<name>A0A401UPJ8_9CLOT</name>
<dbReference type="SUPFAM" id="SSF53067">
    <property type="entry name" value="Actin-like ATPase domain"/>
    <property type="match status" value="1"/>
</dbReference>
<dbReference type="EMBL" id="BHYK01000018">
    <property type="protein sequence ID" value="GCD11475.1"/>
    <property type="molecule type" value="Genomic_DNA"/>
</dbReference>
<evidence type="ECO:0000256" key="6">
    <source>
        <dbReference type="ARBA" id="ARBA00022771"/>
    </source>
</evidence>
<dbReference type="Gene3D" id="3.30.420.40">
    <property type="match status" value="1"/>
</dbReference>
<dbReference type="GO" id="GO:0016874">
    <property type="term" value="F:ligase activity"/>
    <property type="evidence" value="ECO:0007669"/>
    <property type="project" value="UniProtKB-UniRule"/>
</dbReference>
<evidence type="ECO:0000313" key="15">
    <source>
        <dbReference type="Proteomes" id="UP000287872"/>
    </source>
</evidence>
<dbReference type="InterPro" id="IPR051060">
    <property type="entry name" value="Carbamoyltrans_HypF-like"/>
</dbReference>
<evidence type="ECO:0000256" key="9">
    <source>
        <dbReference type="ARBA" id="ARBA00048220"/>
    </source>
</evidence>
<dbReference type="InterPro" id="IPR004421">
    <property type="entry name" value="Carbamoyltransferase_HypF"/>
</dbReference>
<dbReference type="Gene3D" id="3.30.110.120">
    <property type="match status" value="1"/>
</dbReference>
<dbReference type="Pfam" id="PF07503">
    <property type="entry name" value="zf-HYPF"/>
    <property type="match status" value="2"/>
</dbReference>
<keyword evidence="6" id="KW-0863">Zinc-finger</keyword>
<dbReference type="NCBIfam" id="TIGR00143">
    <property type="entry name" value="hypF"/>
    <property type="match status" value="1"/>
</dbReference>
<evidence type="ECO:0000256" key="11">
    <source>
        <dbReference type="PROSITE-ProRule" id="PRU00520"/>
    </source>
</evidence>
<dbReference type="GO" id="GO:0003725">
    <property type="term" value="F:double-stranded RNA binding"/>
    <property type="evidence" value="ECO:0007669"/>
    <property type="project" value="InterPro"/>
</dbReference>
<dbReference type="AlphaFoldDB" id="A0A401UPJ8"/>
<feature type="domain" description="YrdC-like" evidence="13">
    <location>
        <begin position="201"/>
        <end position="386"/>
    </location>
</feature>
<evidence type="ECO:0000256" key="2">
    <source>
        <dbReference type="ARBA" id="ARBA00005614"/>
    </source>
</evidence>
<dbReference type="InterPro" id="IPR043129">
    <property type="entry name" value="ATPase_NBD"/>
</dbReference>
<evidence type="ECO:0000256" key="8">
    <source>
        <dbReference type="ARBA" id="ARBA00047645"/>
    </source>
</evidence>
<feature type="active site" evidence="11">
    <location>
        <position position="20"/>
    </location>
</feature>
<dbReference type="EC" id="6.2.-.-" evidence="10"/>
<dbReference type="InterPro" id="IPR036046">
    <property type="entry name" value="Acylphosphatase-like_dom_sf"/>
</dbReference>
<dbReference type="InterPro" id="IPR017968">
    <property type="entry name" value="Acylphosphatase_CS"/>
</dbReference>
<feature type="active site" evidence="11">
    <location>
        <position position="38"/>
    </location>
</feature>
<keyword evidence="11" id="KW-0378">Hydrolase</keyword>
<dbReference type="Pfam" id="PF00708">
    <property type="entry name" value="Acylphosphatase"/>
    <property type="match status" value="1"/>
</dbReference>
<dbReference type="PIRSF" id="PIRSF006256">
    <property type="entry name" value="CMPcnvr_hdrg_mat"/>
    <property type="match status" value="1"/>
</dbReference>
<dbReference type="PROSITE" id="PS51160">
    <property type="entry name" value="ACYLPHOSPHATASE_3"/>
    <property type="match status" value="1"/>
</dbReference>
<dbReference type="InterPro" id="IPR055128">
    <property type="entry name" value="HypF_C_2"/>
</dbReference>
<proteinExistence type="inferred from homology"/>
<dbReference type="PROSITE" id="PS00150">
    <property type="entry name" value="ACYLPHOSPHATASE_1"/>
    <property type="match status" value="1"/>
</dbReference>
<evidence type="ECO:0000256" key="5">
    <source>
        <dbReference type="ARBA" id="ARBA00022723"/>
    </source>
</evidence>
<dbReference type="Proteomes" id="UP000287872">
    <property type="component" value="Unassembled WGS sequence"/>
</dbReference>
<dbReference type="InterPro" id="IPR006070">
    <property type="entry name" value="Sua5-like_dom"/>
</dbReference>
<keyword evidence="7" id="KW-0862">Zinc</keyword>
<keyword evidence="15" id="KW-1185">Reference proteome</keyword>
<dbReference type="InterPro" id="IPR001792">
    <property type="entry name" value="Acylphosphatase-like_dom"/>
</dbReference>
<evidence type="ECO:0000259" key="12">
    <source>
        <dbReference type="PROSITE" id="PS51160"/>
    </source>
</evidence>
<dbReference type="InterPro" id="IPR041440">
    <property type="entry name" value="HypF_C"/>
</dbReference>
<sequence>MDKKRRFIVVEGIVQGVGFRPFVYNQAKTFGLKGWVNNNSEGVYIDVEGFEKDIDKFIQALENNPPPLSRIVKITIKADKVLNYSSFEIKESEQSVDKITLISPDIATCSDCAEDILNLYNRRRGYTFTNCTNCGPRFSIIKELPYDRNMTTMSEFKMCKKCNSEYLDPKDRRFHAQPNACGSCGPELWIEDFKGKRLEIEDPIIFAQNMLMEGKIFAIKGLGGFHLVCDGLNETSVSILRDRKKRVYKPLAVMIKNIETVKKYCRVNLLEEKILTGIKKPIVILDQKESYDLPQEIAPNQKTIGVMLPYTPIHILLFSEKLKVLIMTSANVNGLPIEYKDSSARKSLSGIVDYFLMHNREIHVPVDDSVLKVVNKQQTIIRRARGFVPEPFKWTNTRNILACGSNMKNTFCISKEGFLFLSQFNGDLENLETYEHYKKNIEHFKNIFSFFPKFIAFDMHPGYMSTKYALGYDLPKIAVQHHHAHIVSCMFENKLEEKVIGVCFDGTGYGSDGKIWGGEFLICDCLEFTRVAHLDYIKMPGGEKAIKEPFRMAVSYLYKSLSINKNKKEVYDLIFELYGNQGINVINILNSNINCTDTSSMGRLFDAMANIIGITDVVTYEGQASIELEAISEMNIEESYTYKVIKQDMYIIEPSEIIIEALKDKIKGIPAKIIASKFQNTIVNITVSICIRIRLDSDINEVTLSGGVFQNSFLLKKISSNLKHNNFKVYTHKNLPSNDGGVAIGQIIIANAIIENNSMENDSMENDLIR</sequence>
<keyword evidence="14" id="KW-0808">Transferase</keyword>
<organism evidence="14 15">
    <name type="scientific">Clostridium tagluense</name>
    <dbReference type="NCBI Taxonomy" id="360422"/>
    <lineage>
        <taxon>Bacteria</taxon>
        <taxon>Bacillati</taxon>
        <taxon>Bacillota</taxon>
        <taxon>Clostridia</taxon>
        <taxon>Eubacteriales</taxon>
        <taxon>Clostridiaceae</taxon>
        <taxon>Clostridium</taxon>
    </lineage>
</organism>
<comment type="catalytic activity">
    <reaction evidence="9">
        <text>C-terminal L-cysteinyl-[HypE protein] + carbamoyl phosphate + ATP + H2O = C-terminal S-carboxamide-L-cysteinyl-[HypE protein] + AMP + phosphate + diphosphate + H(+)</text>
        <dbReference type="Rhea" id="RHEA:55636"/>
        <dbReference type="Rhea" id="RHEA-COMP:14247"/>
        <dbReference type="Rhea" id="RHEA-COMP:14392"/>
        <dbReference type="ChEBI" id="CHEBI:15377"/>
        <dbReference type="ChEBI" id="CHEBI:15378"/>
        <dbReference type="ChEBI" id="CHEBI:30616"/>
        <dbReference type="ChEBI" id="CHEBI:33019"/>
        <dbReference type="ChEBI" id="CHEBI:43474"/>
        <dbReference type="ChEBI" id="CHEBI:58228"/>
        <dbReference type="ChEBI" id="CHEBI:76913"/>
        <dbReference type="ChEBI" id="CHEBI:139126"/>
        <dbReference type="ChEBI" id="CHEBI:456215"/>
    </reaction>
</comment>
<dbReference type="GO" id="GO:0008270">
    <property type="term" value="F:zinc ion binding"/>
    <property type="evidence" value="ECO:0007669"/>
    <property type="project" value="UniProtKB-KW"/>
</dbReference>
<dbReference type="Gene3D" id="3.30.420.360">
    <property type="match status" value="1"/>
</dbReference>
<gene>
    <name evidence="14" type="primary">hypF</name>
    <name evidence="14" type="ORF">Ctaglu_30980</name>
</gene>
<dbReference type="FunFam" id="3.30.420.40:FF:000124">
    <property type="entry name" value="Carbamoyltransferase HypF"/>
    <property type="match status" value="1"/>
</dbReference>
<evidence type="ECO:0000256" key="10">
    <source>
        <dbReference type="PIRNR" id="PIRNR006256"/>
    </source>
</evidence>
<dbReference type="SUPFAM" id="SSF54975">
    <property type="entry name" value="Acylphosphatase/BLUF domain-like"/>
    <property type="match status" value="1"/>
</dbReference>
<dbReference type="Pfam" id="PF22521">
    <property type="entry name" value="HypF_C_2"/>
    <property type="match status" value="1"/>
</dbReference>
<comment type="pathway">
    <text evidence="1">Protein modification; [NiFe] hydrogenase maturation.</text>
</comment>
<dbReference type="InterPro" id="IPR017945">
    <property type="entry name" value="DHBP_synth_RibB-like_a/b_dom"/>
</dbReference>
<comment type="caution">
    <text evidence="14">The sequence shown here is derived from an EMBL/GenBank/DDBJ whole genome shotgun (WGS) entry which is preliminary data.</text>
</comment>
<dbReference type="SUPFAM" id="SSF55821">
    <property type="entry name" value="YrdC/RibB"/>
    <property type="match status" value="1"/>
</dbReference>
<keyword evidence="4" id="KW-0436">Ligase</keyword>
<comment type="similarity">
    <text evidence="2">Belongs to the acylphosphatase family.</text>
</comment>
<dbReference type="GO" id="GO:0003998">
    <property type="term" value="F:acylphosphatase activity"/>
    <property type="evidence" value="ECO:0007669"/>
    <property type="project" value="UniProtKB-EC"/>
</dbReference>
<dbReference type="OrthoDB" id="9808093at2"/>
<dbReference type="Pfam" id="PF17788">
    <property type="entry name" value="HypF_C"/>
    <property type="match status" value="1"/>
</dbReference>
<dbReference type="RefSeq" id="WP_125003327.1">
    <property type="nucleotide sequence ID" value="NZ_BHYK01000018.1"/>
</dbReference>
<evidence type="ECO:0000256" key="4">
    <source>
        <dbReference type="ARBA" id="ARBA00022598"/>
    </source>
</evidence>
<protein>
    <recommendedName>
        <fullName evidence="10">Carbamoyltransferase</fullName>
        <ecNumber evidence="10">6.2.-.-</ecNumber>
    </recommendedName>
</protein>
<feature type="domain" description="Acylphosphatase-like" evidence="12">
    <location>
        <begin position="5"/>
        <end position="91"/>
    </location>
</feature>
<reference evidence="14 15" key="1">
    <citation type="submission" date="2018-11" db="EMBL/GenBank/DDBJ databases">
        <title>Genome sequencing and assembly of Clostridium tagluense strain A121.</title>
        <authorList>
            <person name="Murakami T."/>
            <person name="Segawa T."/>
            <person name="Shcherbakova V.A."/>
            <person name="Mori H."/>
            <person name="Yoshimura Y."/>
        </authorList>
    </citation>
    <scope>NUCLEOTIDE SEQUENCE [LARGE SCALE GENOMIC DNA]</scope>
    <source>
        <strain evidence="14 15">A121</strain>
    </source>
</reference>
<evidence type="ECO:0000313" key="14">
    <source>
        <dbReference type="EMBL" id="GCD11475.1"/>
    </source>
</evidence>
<dbReference type="UniPathway" id="UPA00335"/>
<evidence type="ECO:0000259" key="13">
    <source>
        <dbReference type="PROSITE" id="PS51163"/>
    </source>
</evidence>
<dbReference type="Pfam" id="PF01300">
    <property type="entry name" value="Sua5_yciO_yrdC"/>
    <property type="match status" value="1"/>
</dbReference>
<evidence type="ECO:0000256" key="7">
    <source>
        <dbReference type="ARBA" id="ARBA00022833"/>
    </source>
</evidence>
<dbReference type="InterPro" id="IPR011125">
    <property type="entry name" value="Znf_HypF"/>
</dbReference>
<dbReference type="Gene3D" id="3.90.870.50">
    <property type="match status" value="1"/>
</dbReference>
<evidence type="ECO:0000256" key="1">
    <source>
        <dbReference type="ARBA" id="ARBA00004711"/>
    </source>
</evidence>
<dbReference type="PROSITE" id="PS51163">
    <property type="entry name" value="YRDC"/>
    <property type="match status" value="1"/>
</dbReference>
<comment type="catalytic activity">
    <reaction evidence="8 11">
        <text>an acyl phosphate + H2O = a carboxylate + phosphate + H(+)</text>
        <dbReference type="Rhea" id="RHEA:14965"/>
        <dbReference type="ChEBI" id="CHEBI:15377"/>
        <dbReference type="ChEBI" id="CHEBI:15378"/>
        <dbReference type="ChEBI" id="CHEBI:29067"/>
        <dbReference type="ChEBI" id="CHEBI:43474"/>
        <dbReference type="ChEBI" id="CHEBI:59918"/>
        <dbReference type="EC" id="3.6.1.7"/>
    </reaction>
</comment>
<keyword evidence="5" id="KW-0479">Metal-binding</keyword>
<dbReference type="GO" id="GO:0016743">
    <property type="term" value="F:carboxyl- or carbamoyltransferase activity"/>
    <property type="evidence" value="ECO:0007669"/>
    <property type="project" value="UniProtKB-UniRule"/>
</dbReference>
<dbReference type="PANTHER" id="PTHR42959:SF1">
    <property type="entry name" value="CARBAMOYLTRANSFERASE HYPF"/>
    <property type="match status" value="1"/>
</dbReference>
<evidence type="ECO:0000256" key="3">
    <source>
        <dbReference type="ARBA" id="ARBA00008097"/>
    </source>
</evidence>
<comment type="similarity">
    <text evidence="3 10">Belongs to the carbamoyltransferase HypF family.</text>
</comment>